<dbReference type="InterPro" id="IPR020036">
    <property type="entry name" value="PseH"/>
</dbReference>
<dbReference type="AlphaFoldDB" id="A0A0A6VEE3"/>
<evidence type="ECO:0000313" key="3">
    <source>
        <dbReference type="EMBL" id="NEY21266.1"/>
    </source>
</evidence>
<dbReference type="RefSeq" id="WP_025731454.1">
    <property type="nucleotide sequence ID" value="NZ_JAAIWK010000029.1"/>
</dbReference>
<proteinExistence type="predicted"/>
<organism evidence="2 4">
    <name type="scientific">Heyndrickxia ginsengihumi</name>
    <dbReference type="NCBI Taxonomy" id="363870"/>
    <lineage>
        <taxon>Bacteria</taxon>
        <taxon>Bacillati</taxon>
        <taxon>Bacillota</taxon>
        <taxon>Bacilli</taxon>
        <taxon>Bacillales</taxon>
        <taxon>Bacillaceae</taxon>
        <taxon>Heyndrickxia</taxon>
    </lineage>
</organism>
<dbReference type="EC" id="2.3.1.202" evidence="3"/>
<dbReference type="PROSITE" id="PS51186">
    <property type="entry name" value="GNAT"/>
    <property type="match status" value="1"/>
</dbReference>
<feature type="domain" description="N-acetyltransferase" evidence="1">
    <location>
        <begin position="7"/>
        <end position="167"/>
    </location>
</feature>
<dbReference type="PANTHER" id="PTHR43415">
    <property type="entry name" value="SPERMIDINE N(1)-ACETYLTRANSFERASE"/>
    <property type="match status" value="1"/>
</dbReference>
<reference evidence="3 5" key="2">
    <citation type="submission" date="2020-02" db="EMBL/GenBank/DDBJ databases">
        <authorList>
            <person name="Feng H."/>
        </authorList>
    </citation>
    <scope>NUCLEOTIDE SEQUENCE [LARGE SCALE GENOMIC DNA]</scope>
    <source>
        <strain evidence="3 5">Gsoil 114</strain>
    </source>
</reference>
<dbReference type="STRING" id="363870.NG54_06680"/>
<dbReference type="SUPFAM" id="SSF55729">
    <property type="entry name" value="Acyl-CoA N-acyltransferases (Nat)"/>
    <property type="match status" value="1"/>
</dbReference>
<dbReference type="Gene3D" id="3.40.630.30">
    <property type="match status" value="1"/>
</dbReference>
<evidence type="ECO:0000313" key="4">
    <source>
        <dbReference type="Proteomes" id="UP000030588"/>
    </source>
</evidence>
<reference evidence="3 5" key="3">
    <citation type="submission" date="2020-03" db="EMBL/GenBank/DDBJ databases">
        <title>Bacillus aquiflavi sp. nov., isolated from yellow water of strong flavor Chinese baijiu in Yibin region of China.</title>
        <authorList>
            <person name="Xie J."/>
        </authorList>
    </citation>
    <scope>NUCLEOTIDE SEQUENCE [LARGE SCALE GENOMIC DNA]</scope>
    <source>
        <strain evidence="3 5">Gsoil 114</strain>
    </source>
</reference>
<evidence type="ECO:0000313" key="5">
    <source>
        <dbReference type="Proteomes" id="UP000476934"/>
    </source>
</evidence>
<name>A0A0A6VEE3_9BACI</name>
<keyword evidence="3" id="KW-0012">Acyltransferase</keyword>
<comment type="caution">
    <text evidence="2">The sequence shown here is derived from an EMBL/GenBank/DDBJ whole genome shotgun (WGS) entry which is preliminary data.</text>
</comment>
<dbReference type="OrthoDB" id="9795206at2"/>
<reference evidence="2 4" key="1">
    <citation type="submission" date="2014-10" db="EMBL/GenBank/DDBJ databases">
        <title>Draft genome of phytase producing Bacillus ginsengihumi strain M2.11.</title>
        <authorList>
            <person name="Toymentseva A."/>
            <person name="Boulygina E.A."/>
            <person name="Kazakov S.V."/>
            <person name="Kayumov I."/>
            <person name="Suleimanova A.D."/>
            <person name="Mardanova A.M."/>
            <person name="Maria S.N."/>
            <person name="Sergey M.Y."/>
            <person name="Sharipova M.R."/>
        </authorList>
    </citation>
    <scope>NUCLEOTIDE SEQUENCE [LARGE SCALE GENOMIC DNA]</scope>
    <source>
        <strain evidence="2 4">M2.11</strain>
    </source>
</reference>
<dbReference type="EMBL" id="JAAIWK010000029">
    <property type="protein sequence ID" value="NEY21266.1"/>
    <property type="molecule type" value="Genomic_DNA"/>
</dbReference>
<evidence type="ECO:0000259" key="1">
    <source>
        <dbReference type="PROSITE" id="PS51186"/>
    </source>
</evidence>
<dbReference type="InterPro" id="IPR000182">
    <property type="entry name" value="GNAT_dom"/>
</dbReference>
<dbReference type="PANTHER" id="PTHR43415:SF3">
    <property type="entry name" value="GNAT-FAMILY ACETYLTRANSFERASE"/>
    <property type="match status" value="1"/>
</dbReference>
<keyword evidence="5" id="KW-1185">Reference proteome</keyword>
<sequence>MSIFNRVMLKDMTEADLPLVLSWRNKDHVRNMMYNNDIITIEQHVKWFETIQKSPTSLAKVFYVDERPYGVVNIHQIDHNNYTCEWGIYIGEENTPAGLGTVMGYLAIQYIFYELRLKKIHAEVLAFNQQSYYYHKKMGFEQKDVLKKHIRPDGTFIDTIVFSLTITQWEQQREAIQTKIEQKFKENHLQ</sequence>
<evidence type="ECO:0000313" key="2">
    <source>
        <dbReference type="EMBL" id="KHD85828.1"/>
    </source>
</evidence>
<dbReference type="Pfam" id="PF13302">
    <property type="entry name" value="Acetyltransf_3"/>
    <property type="match status" value="1"/>
</dbReference>
<keyword evidence="3" id="KW-0808">Transferase</keyword>
<dbReference type="Proteomes" id="UP000476934">
    <property type="component" value="Unassembled WGS sequence"/>
</dbReference>
<gene>
    <name evidence="3" type="primary">pseH</name>
    <name evidence="3" type="ORF">G4D61_15060</name>
    <name evidence="2" type="ORF">NG54_06680</name>
</gene>
<dbReference type="EMBL" id="JRUN01000015">
    <property type="protein sequence ID" value="KHD85828.1"/>
    <property type="molecule type" value="Genomic_DNA"/>
</dbReference>
<dbReference type="Proteomes" id="UP000030588">
    <property type="component" value="Unassembled WGS sequence"/>
</dbReference>
<dbReference type="GO" id="GO:0016747">
    <property type="term" value="F:acyltransferase activity, transferring groups other than amino-acyl groups"/>
    <property type="evidence" value="ECO:0007669"/>
    <property type="project" value="InterPro"/>
</dbReference>
<accession>A0A0A6VEE3</accession>
<dbReference type="InterPro" id="IPR016181">
    <property type="entry name" value="Acyl_CoA_acyltransferase"/>
</dbReference>
<dbReference type="NCBIfam" id="TIGR03585">
    <property type="entry name" value="PseH"/>
    <property type="match status" value="1"/>
</dbReference>
<protein>
    <submittedName>
        <fullName evidence="3">UDP-4-amino-4, 6-dideoxy-N-acetyl-beta-L-altrosamine N-acetyltransferase</fullName>
        <ecNumber evidence="3">2.3.1.202</ecNumber>
    </submittedName>
</protein>